<dbReference type="GeneID" id="25560338"/>
<reference evidence="2 3" key="1">
    <citation type="submission" date="2010-05" db="EMBL/GenBank/DDBJ databases">
        <title>The Genome Sequence of Thecamonas trahens ATCC 50062.</title>
        <authorList>
            <consortium name="The Broad Institute Genome Sequencing Platform"/>
            <person name="Russ C."/>
            <person name="Cuomo C."/>
            <person name="Shea T."/>
            <person name="Young S.K."/>
            <person name="Zeng Q."/>
            <person name="Koehrsen M."/>
            <person name="Haas B."/>
            <person name="Borodovsky M."/>
            <person name="Guigo R."/>
            <person name="Alvarado L."/>
            <person name="Berlin A."/>
            <person name="Bochicchio J."/>
            <person name="Borenstein D."/>
            <person name="Chapman S."/>
            <person name="Chen Z."/>
            <person name="Freedman E."/>
            <person name="Gellesch M."/>
            <person name="Goldberg J."/>
            <person name="Griggs A."/>
            <person name="Gujja S."/>
            <person name="Heilman E."/>
            <person name="Heiman D."/>
            <person name="Hepburn T."/>
            <person name="Howarth C."/>
            <person name="Jen D."/>
            <person name="Larson L."/>
            <person name="Mehta T."/>
            <person name="Park D."/>
            <person name="Pearson M."/>
            <person name="Roberts A."/>
            <person name="Saif S."/>
            <person name="Shenoy N."/>
            <person name="Sisk P."/>
            <person name="Stolte C."/>
            <person name="Sykes S."/>
            <person name="Thomson T."/>
            <person name="Walk T."/>
            <person name="White J."/>
            <person name="Yandava C."/>
            <person name="Burger G."/>
            <person name="Gray M.W."/>
            <person name="Holland P.W.H."/>
            <person name="King N."/>
            <person name="Lang F.B.F."/>
            <person name="Roger A.J."/>
            <person name="Ruiz-Trillo I."/>
            <person name="Lander E."/>
            <person name="Nusbaum C."/>
        </authorList>
    </citation>
    <scope>NUCLEOTIDE SEQUENCE [LARGE SCALE GENOMIC DNA]</scope>
    <source>
        <strain evidence="2 3">ATCC 50062</strain>
    </source>
</reference>
<protein>
    <recommendedName>
        <fullName evidence="4">RING-type domain-containing protein</fullName>
    </recommendedName>
</protein>
<gene>
    <name evidence="2" type="ORF">AMSG_00535</name>
</gene>
<accession>A0A0L0DBS8</accession>
<evidence type="ECO:0008006" key="4">
    <source>
        <dbReference type="Google" id="ProtNLM"/>
    </source>
</evidence>
<evidence type="ECO:0000313" key="3">
    <source>
        <dbReference type="Proteomes" id="UP000054408"/>
    </source>
</evidence>
<evidence type="ECO:0000313" key="2">
    <source>
        <dbReference type="EMBL" id="KNC48758.1"/>
    </source>
</evidence>
<feature type="compositionally biased region" description="Basic and acidic residues" evidence="1">
    <location>
        <begin position="1"/>
        <end position="10"/>
    </location>
</feature>
<dbReference type="AlphaFoldDB" id="A0A0L0DBS8"/>
<dbReference type="Proteomes" id="UP000054408">
    <property type="component" value="Unassembled WGS sequence"/>
</dbReference>
<dbReference type="InterPro" id="IPR013083">
    <property type="entry name" value="Znf_RING/FYVE/PHD"/>
</dbReference>
<evidence type="ECO:0000256" key="1">
    <source>
        <dbReference type="SAM" id="MobiDB-lite"/>
    </source>
</evidence>
<proteinExistence type="predicted"/>
<name>A0A0L0DBS8_THETB</name>
<organism evidence="2 3">
    <name type="scientific">Thecamonas trahens ATCC 50062</name>
    <dbReference type="NCBI Taxonomy" id="461836"/>
    <lineage>
        <taxon>Eukaryota</taxon>
        <taxon>Apusozoa</taxon>
        <taxon>Apusomonadida</taxon>
        <taxon>Apusomonadidae</taxon>
        <taxon>Thecamonas</taxon>
    </lineage>
</organism>
<dbReference type="RefSeq" id="XP_013762809.1">
    <property type="nucleotide sequence ID" value="XM_013907355.1"/>
</dbReference>
<sequence length="168" mass="17616">MANGKPERQIELAGLQPAPPPGPPTRARSRSGARTVANRQTDEVTDQPVKLGRVLDTSPNTKKRRRRKICRGPIKQTSFEHTALDLGALNALAKLPPIGGDGGEGASSERAEAGDGDGCRACGSATANAMFVPCEHVLLCATCAAAIEPAFCVACWTRVDGHKATFVT</sequence>
<keyword evidence="3" id="KW-1185">Reference proteome</keyword>
<feature type="region of interest" description="Disordered" evidence="1">
    <location>
        <begin position="1"/>
        <end position="72"/>
    </location>
</feature>
<dbReference type="EMBL" id="GL349434">
    <property type="protein sequence ID" value="KNC48758.1"/>
    <property type="molecule type" value="Genomic_DNA"/>
</dbReference>
<dbReference type="Pfam" id="PF13920">
    <property type="entry name" value="zf-C3HC4_3"/>
    <property type="match status" value="1"/>
</dbReference>
<dbReference type="Gene3D" id="3.30.40.10">
    <property type="entry name" value="Zinc/RING finger domain, C3HC4 (zinc finger)"/>
    <property type="match status" value="1"/>
</dbReference>
<feature type="compositionally biased region" description="Basic residues" evidence="1">
    <location>
        <begin position="61"/>
        <end position="70"/>
    </location>
</feature>
<dbReference type="OrthoDB" id="4034597at2759"/>